<reference evidence="3 4" key="1">
    <citation type="submission" date="2019-06" db="EMBL/GenBank/DDBJ databases">
        <title>Genome Sequence of the Brown Rot Fungal Pathogen Monilinia fructicola.</title>
        <authorList>
            <person name="De Miccolis Angelini R.M."/>
            <person name="Landi L."/>
            <person name="Abate D."/>
            <person name="Pollastro S."/>
            <person name="Romanazzi G."/>
            <person name="Faretra F."/>
        </authorList>
    </citation>
    <scope>NUCLEOTIDE SEQUENCE [LARGE SCALE GENOMIC DNA]</scope>
    <source>
        <strain evidence="3 4">Mfrc123</strain>
    </source>
</reference>
<dbReference type="Pfam" id="PF00931">
    <property type="entry name" value="NB-ARC"/>
    <property type="match status" value="1"/>
</dbReference>
<dbReference type="SUPFAM" id="SSF52540">
    <property type="entry name" value="P-loop containing nucleoside triphosphate hydrolases"/>
    <property type="match status" value="1"/>
</dbReference>
<dbReference type="Proteomes" id="UP000322873">
    <property type="component" value="Unassembled WGS sequence"/>
</dbReference>
<dbReference type="Gene3D" id="1.25.40.10">
    <property type="entry name" value="Tetratricopeptide repeat domain"/>
    <property type="match status" value="1"/>
</dbReference>
<accession>A0A5M9K1E2</accession>
<dbReference type="SUPFAM" id="SSF48452">
    <property type="entry name" value="TPR-like"/>
    <property type="match status" value="1"/>
</dbReference>
<name>A0A5M9K1E2_MONFR</name>
<dbReference type="Gene3D" id="3.40.50.300">
    <property type="entry name" value="P-loop containing nucleotide triphosphate hydrolases"/>
    <property type="match status" value="1"/>
</dbReference>
<dbReference type="InterPro" id="IPR053137">
    <property type="entry name" value="NLR-like"/>
</dbReference>
<dbReference type="PANTHER" id="PTHR46082">
    <property type="entry name" value="ATP/GTP-BINDING PROTEIN-RELATED"/>
    <property type="match status" value="1"/>
</dbReference>
<dbReference type="PROSITE" id="PS50005">
    <property type="entry name" value="TPR"/>
    <property type="match status" value="1"/>
</dbReference>
<comment type="caution">
    <text evidence="3">The sequence shown here is derived from an EMBL/GenBank/DDBJ whole genome shotgun (WGS) entry which is preliminary data.</text>
</comment>
<dbReference type="InterPro" id="IPR011990">
    <property type="entry name" value="TPR-like_helical_dom_sf"/>
</dbReference>
<keyword evidence="1" id="KW-0802">TPR repeat</keyword>
<dbReference type="AlphaFoldDB" id="A0A5M9K1E2"/>
<dbReference type="InterPro" id="IPR027417">
    <property type="entry name" value="P-loop_NTPase"/>
</dbReference>
<dbReference type="EMBL" id="VICG01000002">
    <property type="protein sequence ID" value="KAA8574657.1"/>
    <property type="molecule type" value="Genomic_DNA"/>
</dbReference>
<feature type="repeat" description="TPR" evidence="1">
    <location>
        <begin position="528"/>
        <end position="561"/>
    </location>
</feature>
<evidence type="ECO:0000256" key="1">
    <source>
        <dbReference type="PROSITE-ProRule" id="PRU00339"/>
    </source>
</evidence>
<sequence length="587" mass="67345">MEAGMDVSKTAKHCNTTIEEDEAYCLIEIFDVSMMPNYGEGRGQAFRRLENEIHKVYKGVDLEQFSVGLDLASFPEAVQFVAREKELSEMYKLLQDHSSRACVILHGLGGIGKTQLANTYARRYKEKYTAIFWLNANDEDSLKLSFRDIAQQVLRHHPSTSMLSNVDQDKDLDQVVNTIKDWLDSPWNTRRLVIYDNFDNPKTSSNPDNSAVDIRQFLPRSDHGSIIITTRSSQIRQGKRIHIQKLLDIREGHEILSNMSGRKGIEKDPDAIALVKELDGLPLALSTAGIYLEHVTTSFSDYLQLYKTSWLKLQTTSPSLDSYEDRKLYSTWQITFDRIQQQNLASAKLLKLWAYLHRDDLWFDLLQHATSVDDECIQKLTKDELDFNEAITLLCTFGLVDPDRSPQQQIGTRGYSVHSCVHLWIVSVLNKEWNKSLAHVALTCVASKVPDTNEKYWWLLQRRLLQHAARQAFFIKDAKVDIDRLYEEFHRLGRLYKDQDKLAEAEVMYCRALEGYEKALGPDHTSTLNAVHNLGTLYLNQDKLAEAEVMYRRALEGYEKALGLELTSSYLPALHTMSAFGDLFSQN</sequence>
<dbReference type="GO" id="GO:0043531">
    <property type="term" value="F:ADP binding"/>
    <property type="evidence" value="ECO:0007669"/>
    <property type="project" value="InterPro"/>
</dbReference>
<evidence type="ECO:0000313" key="3">
    <source>
        <dbReference type="EMBL" id="KAA8574657.1"/>
    </source>
</evidence>
<dbReference type="Pfam" id="PF13424">
    <property type="entry name" value="TPR_12"/>
    <property type="match status" value="1"/>
</dbReference>
<evidence type="ECO:0000259" key="2">
    <source>
        <dbReference type="Pfam" id="PF00931"/>
    </source>
</evidence>
<dbReference type="VEuPathDB" id="FungiDB:MFRU_030g00480"/>
<organism evidence="3 4">
    <name type="scientific">Monilinia fructicola</name>
    <name type="common">Brown rot fungus</name>
    <name type="synonym">Ciboria fructicola</name>
    <dbReference type="NCBI Taxonomy" id="38448"/>
    <lineage>
        <taxon>Eukaryota</taxon>
        <taxon>Fungi</taxon>
        <taxon>Dikarya</taxon>
        <taxon>Ascomycota</taxon>
        <taxon>Pezizomycotina</taxon>
        <taxon>Leotiomycetes</taxon>
        <taxon>Helotiales</taxon>
        <taxon>Sclerotiniaceae</taxon>
        <taxon>Monilinia</taxon>
    </lineage>
</organism>
<dbReference type="PANTHER" id="PTHR46082:SF6">
    <property type="entry name" value="AAA+ ATPASE DOMAIN-CONTAINING PROTEIN-RELATED"/>
    <property type="match status" value="1"/>
</dbReference>
<proteinExistence type="predicted"/>
<feature type="domain" description="NB-ARC" evidence="2">
    <location>
        <begin position="84"/>
        <end position="263"/>
    </location>
</feature>
<protein>
    <recommendedName>
        <fullName evidence="2">NB-ARC domain-containing protein</fullName>
    </recommendedName>
</protein>
<keyword evidence="4" id="KW-1185">Reference proteome</keyword>
<dbReference type="PRINTS" id="PR00364">
    <property type="entry name" value="DISEASERSIST"/>
</dbReference>
<gene>
    <name evidence="3" type="ORF">EYC84_003907</name>
</gene>
<dbReference type="InterPro" id="IPR019734">
    <property type="entry name" value="TPR_rpt"/>
</dbReference>
<evidence type="ECO:0000313" key="4">
    <source>
        <dbReference type="Proteomes" id="UP000322873"/>
    </source>
</evidence>
<dbReference type="InterPro" id="IPR002182">
    <property type="entry name" value="NB-ARC"/>
</dbReference>